<dbReference type="STRING" id="88036.D8S7P1"/>
<dbReference type="InterPro" id="IPR036869">
    <property type="entry name" value="J_dom_sf"/>
</dbReference>
<dbReference type="EMBL" id="GL377672">
    <property type="protein sequence ID" value="EFJ08616.1"/>
    <property type="molecule type" value="Genomic_DNA"/>
</dbReference>
<evidence type="ECO:0000256" key="2">
    <source>
        <dbReference type="ARBA" id="ARBA00022771"/>
    </source>
</evidence>
<reference evidence="7 8" key="1">
    <citation type="journal article" date="2011" name="Science">
        <title>The Selaginella genome identifies genetic changes associated with the evolution of vascular plants.</title>
        <authorList>
            <person name="Banks J.A."/>
            <person name="Nishiyama T."/>
            <person name="Hasebe M."/>
            <person name="Bowman J.L."/>
            <person name="Gribskov M."/>
            <person name="dePamphilis C."/>
            <person name="Albert V.A."/>
            <person name="Aono N."/>
            <person name="Aoyama T."/>
            <person name="Ambrose B.A."/>
            <person name="Ashton N.W."/>
            <person name="Axtell M.J."/>
            <person name="Barker E."/>
            <person name="Barker M.S."/>
            <person name="Bennetzen J.L."/>
            <person name="Bonawitz N.D."/>
            <person name="Chapple C."/>
            <person name="Cheng C."/>
            <person name="Correa L.G."/>
            <person name="Dacre M."/>
            <person name="DeBarry J."/>
            <person name="Dreyer I."/>
            <person name="Elias M."/>
            <person name="Engstrom E.M."/>
            <person name="Estelle M."/>
            <person name="Feng L."/>
            <person name="Finet C."/>
            <person name="Floyd S.K."/>
            <person name="Frommer W.B."/>
            <person name="Fujita T."/>
            <person name="Gramzow L."/>
            <person name="Gutensohn M."/>
            <person name="Harholt J."/>
            <person name="Hattori M."/>
            <person name="Heyl A."/>
            <person name="Hirai T."/>
            <person name="Hiwatashi Y."/>
            <person name="Ishikawa M."/>
            <person name="Iwata M."/>
            <person name="Karol K.G."/>
            <person name="Koehler B."/>
            <person name="Kolukisaoglu U."/>
            <person name="Kubo M."/>
            <person name="Kurata T."/>
            <person name="Lalonde S."/>
            <person name="Li K."/>
            <person name="Li Y."/>
            <person name="Litt A."/>
            <person name="Lyons E."/>
            <person name="Manning G."/>
            <person name="Maruyama T."/>
            <person name="Michael T.P."/>
            <person name="Mikami K."/>
            <person name="Miyazaki S."/>
            <person name="Morinaga S."/>
            <person name="Murata T."/>
            <person name="Mueller-Roeber B."/>
            <person name="Nelson D.R."/>
            <person name="Obara M."/>
            <person name="Oguri Y."/>
            <person name="Olmstead R.G."/>
            <person name="Onodera N."/>
            <person name="Petersen B.L."/>
            <person name="Pils B."/>
            <person name="Prigge M."/>
            <person name="Rensing S.A."/>
            <person name="Riano-Pachon D.M."/>
            <person name="Roberts A.W."/>
            <person name="Sato Y."/>
            <person name="Scheller H.V."/>
            <person name="Schulz B."/>
            <person name="Schulz C."/>
            <person name="Shakirov E.V."/>
            <person name="Shibagaki N."/>
            <person name="Shinohara N."/>
            <person name="Shippen D.E."/>
            <person name="Soerensen I."/>
            <person name="Sotooka R."/>
            <person name="Sugimoto N."/>
            <person name="Sugita M."/>
            <person name="Sumikawa N."/>
            <person name="Tanurdzic M."/>
            <person name="Theissen G."/>
            <person name="Ulvskov P."/>
            <person name="Wakazuki S."/>
            <person name="Weng J.K."/>
            <person name="Willats W.W."/>
            <person name="Wipf D."/>
            <person name="Wolf P.G."/>
            <person name="Yang L."/>
            <person name="Zimmer A.D."/>
            <person name="Zhu Q."/>
            <person name="Mitros T."/>
            <person name="Hellsten U."/>
            <person name="Loque D."/>
            <person name="Otillar R."/>
            <person name="Salamov A."/>
            <person name="Schmutz J."/>
            <person name="Shapiro H."/>
            <person name="Lindquist E."/>
            <person name="Lucas S."/>
            <person name="Rokhsar D."/>
            <person name="Grigoriev I.V."/>
        </authorList>
    </citation>
    <scope>NUCLEOTIDE SEQUENCE [LARGE SCALE GENOMIC DNA]</scope>
</reference>
<dbReference type="InterPro" id="IPR003604">
    <property type="entry name" value="Matrin/U1-like-C_Znf_C2H2"/>
</dbReference>
<dbReference type="Pfam" id="PF21884">
    <property type="entry name" value="ZUO1-like_ZHD"/>
    <property type="match status" value="1"/>
</dbReference>
<dbReference type="EMBL" id="GL377605">
    <property type="protein sequence ID" value="EFJ19784.1"/>
    <property type="molecule type" value="Genomic_DNA"/>
</dbReference>
<dbReference type="GO" id="GO:0003676">
    <property type="term" value="F:nucleic acid binding"/>
    <property type="evidence" value="ECO:0007669"/>
    <property type="project" value="InterPro"/>
</dbReference>
<dbReference type="OMA" id="DSTGEWN"/>
<dbReference type="SUPFAM" id="SSF57667">
    <property type="entry name" value="beta-beta-alpha zinc fingers"/>
    <property type="match status" value="1"/>
</dbReference>
<evidence type="ECO:0000256" key="4">
    <source>
        <dbReference type="SAM" id="Coils"/>
    </source>
</evidence>
<accession>D8S7P1</accession>
<keyword evidence="2" id="KW-0863">Zinc-finger</keyword>
<keyword evidence="4" id="KW-0175">Coiled coil</keyword>
<dbReference type="PROSITE" id="PS50076">
    <property type="entry name" value="DNAJ_2"/>
    <property type="match status" value="1"/>
</dbReference>
<dbReference type="KEGG" id="smo:SELMODRAFT_131503"/>
<dbReference type="PANTHER" id="PTHR45495">
    <property type="entry name" value="DNAJ PROTEIN JJJ1 HOMOLOG"/>
    <property type="match status" value="1"/>
</dbReference>
<dbReference type="CDD" id="cd06257">
    <property type="entry name" value="DnaJ"/>
    <property type="match status" value="1"/>
</dbReference>
<dbReference type="SMART" id="SM00451">
    <property type="entry name" value="ZnF_U1"/>
    <property type="match status" value="1"/>
</dbReference>
<dbReference type="PRINTS" id="PR00625">
    <property type="entry name" value="JDOMAIN"/>
</dbReference>
<dbReference type="InterPro" id="IPR001623">
    <property type="entry name" value="DnaJ_domain"/>
</dbReference>
<evidence type="ECO:0000259" key="5">
    <source>
        <dbReference type="PROSITE" id="PS50076"/>
    </source>
</evidence>
<dbReference type="FunCoup" id="D8S7P1">
    <property type="interactions" value="3284"/>
</dbReference>
<dbReference type="InterPro" id="IPR054076">
    <property type="entry name" value="ZUO1-like_ZHD"/>
</dbReference>
<feature type="coiled-coil region" evidence="4">
    <location>
        <begin position="231"/>
        <end position="263"/>
    </location>
</feature>
<dbReference type="SMART" id="SM00271">
    <property type="entry name" value="DnaJ"/>
    <property type="match status" value="1"/>
</dbReference>
<dbReference type="AlphaFoldDB" id="D8S7P1"/>
<dbReference type="Gramene" id="EFJ19784">
    <property type="protein sequence ID" value="EFJ19784"/>
    <property type="gene ID" value="SELMODRAFT_110523"/>
</dbReference>
<keyword evidence="8" id="KW-1185">Reference proteome</keyword>
<dbReference type="Gene3D" id="1.10.287.110">
    <property type="entry name" value="DnaJ domain"/>
    <property type="match status" value="1"/>
</dbReference>
<feature type="non-terminal residue" evidence="7">
    <location>
        <position position="341"/>
    </location>
</feature>
<dbReference type="PROSITE" id="PS00636">
    <property type="entry name" value="DNAJ_1"/>
    <property type="match status" value="1"/>
</dbReference>
<dbReference type="HOGENOM" id="CLU_009539_3_0_1"/>
<protein>
    <recommendedName>
        <fullName evidence="5">J domain-containing protein</fullName>
    </recommendedName>
</protein>
<dbReference type="Pfam" id="PF12171">
    <property type="entry name" value="zf-C2H2_jaz"/>
    <property type="match status" value="1"/>
</dbReference>
<dbReference type="OrthoDB" id="5894at2759"/>
<dbReference type="InterPro" id="IPR036236">
    <property type="entry name" value="Znf_C2H2_sf"/>
</dbReference>
<dbReference type="PANTHER" id="PTHR45495:SF1">
    <property type="entry name" value="DNAJ PROTEIN JJJ1 HOMOLOG"/>
    <property type="match status" value="1"/>
</dbReference>
<gene>
    <name evidence="7" type="ORF">SELMODRAFT_110523</name>
    <name evidence="6" type="ORF">SELMODRAFT_131503</name>
</gene>
<name>D8S7P1_SELML</name>
<dbReference type="SUPFAM" id="SSF46565">
    <property type="entry name" value="Chaperone J-domain"/>
    <property type="match status" value="1"/>
</dbReference>
<organism evidence="8">
    <name type="scientific">Selaginella moellendorffii</name>
    <name type="common">Spikemoss</name>
    <dbReference type="NCBI Taxonomy" id="88036"/>
    <lineage>
        <taxon>Eukaryota</taxon>
        <taxon>Viridiplantae</taxon>
        <taxon>Streptophyta</taxon>
        <taxon>Embryophyta</taxon>
        <taxon>Tracheophyta</taxon>
        <taxon>Lycopodiopsida</taxon>
        <taxon>Selaginellales</taxon>
        <taxon>Selaginellaceae</taxon>
        <taxon>Selaginella</taxon>
    </lineage>
</organism>
<evidence type="ECO:0000256" key="1">
    <source>
        <dbReference type="ARBA" id="ARBA00022723"/>
    </source>
</evidence>
<dbReference type="Gramene" id="EFJ08616">
    <property type="protein sequence ID" value="EFJ08616"/>
    <property type="gene ID" value="SELMODRAFT_131503"/>
</dbReference>
<feature type="domain" description="J" evidence="5">
    <location>
        <begin position="6"/>
        <end position="75"/>
    </location>
</feature>
<dbReference type="PROSITE" id="PS00028">
    <property type="entry name" value="ZINC_FINGER_C2H2_1"/>
    <property type="match status" value="1"/>
</dbReference>
<evidence type="ECO:0000313" key="7">
    <source>
        <dbReference type="EMBL" id="EFJ19784.1"/>
    </source>
</evidence>
<keyword evidence="3" id="KW-0862">Zinc</keyword>
<dbReference type="Pfam" id="PF00226">
    <property type="entry name" value="DnaJ"/>
    <property type="match status" value="1"/>
</dbReference>
<evidence type="ECO:0000256" key="3">
    <source>
        <dbReference type="ARBA" id="ARBA00022833"/>
    </source>
</evidence>
<dbReference type="InterPro" id="IPR013087">
    <property type="entry name" value="Znf_C2H2_type"/>
</dbReference>
<dbReference type="InterPro" id="IPR022755">
    <property type="entry name" value="Znf_C2H2_jaz"/>
</dbReference>
<keyword evidence="1" id="KW-0479">Metal-binding</keyword>
<dbReference type="eggNOG" id="KOG0717">
    <property type="taxonomic scope" value="Eukaryota"/>
</dbReference>
<dbReference type="Gene3D" id="3.30.160.60">
    <property type="entry name" value="Classic Zinc Finger"/>
    <property type="match status" value="1"/>
</dbReference>
<dbReference type="GO" id="GO:0008270">
    <property type="term" value="F:zinc ion binding"/>
    <property type="evidence" value="ECO:0007669"/>
    <property type="project" value="UniProtKB-KW"/>
</dbReference>
<evidence type="ECO:0000313" key="8">
    <source>
        <dbReference type="Proteomes" id="UP000001514"/>
    </source>
</evidence>
<evidence type="ECO:0000313" key="6">
    <source>
        <dbReference type="EMBL" id="EFJ08616.1"/>
    </source>
</evidence>
<dbReference type="Proteomes" id="UP000001514">
    <property type="component" value="Unassembled WGS sequence"/>
</dbReference>
<dbReference type="InterPro" id="IPR018253">
    <property type="entry name" value="DnaJ_domain_CS"/>
</dbReference>
<dbReference type="InterPro" id="IPR044648">
    <property type="entry name" value="JJJ1_plant"/>
</dbReference>
<proteinExistence type="predicted"/>
<dbReference type="KEGG" id="smo:SELMODRAFT_110523"/>
<sequence>MERKQCLYEVLGVERSASAEEIRSAYRREALRWHPDKIQQSGISAGEATERFQAISSAWEVLGDPLERKWYDSHRSEILSSGDELSEFEFNLWSYFSPSAFSGYGDSRNGFYAVYSEVFGKISVQEQVFDRKFGSGSVREAPPFGGPTSSHSEVSAFYSFWSGFKTVKDYAWCDEYDVSEAPNRKVRRLMEEENRKIRKREQREFNDAVRQLAAFVKKRDKRVMEWKLEALRLAEEKEKEKKLRRQQQEVEKLKKVESYEEQEWSKVEEDYSVWEENQKAGRGGERQEFYCILCEKNFKSEKQWHNHEKSKKHIERASALKETLLEEDEKVRAKAQSVDEE</sequence>
<dbReference type="InParanoid" id="D8S7P1"/>